<dbReference type="RefSeq" id="XP_029724099.2">
    <property type="nucleotide sequence ID" value="XM_029868239.2"/>
</dbReference>
<keyword evidence="2" id="KW-0812">Transmembrane</keyword>
<proteinExistence type="predicted"/>
<reference evidence="3" key="2">
    <citation type="submission" date="2025-05" db="UniProtKB">
        <authorList>
            <consortium name="EnsemblMetazoa"/>
        </authorList>
    </citation>
    <scope>IDENTIFICATION</scope>
    <source>
        <strain evidence="3">Foshan</strain>
    </source>
</reference>
<sequence>MMMYQPEQERVMEEGESLLTTLLRPFANLFQSSATQDTTSEWERTMQRHQTYQRQQERHWEPEPIPVMQTVQTYSTQQRVTMAQETVTKQRNAEQISTLKTTTSPWQFAEMIRKGAQMDLTCVEAVPEALKKLNINIPNLAINVSDESSNTYRCGSRTDLSTVIELDLINNHFQLRGGPKQGQSSNIRAGDNDCLFESLAQAIPQLLGVSGEEFREKLAECIESNPDIRRHIQLGKHQDLLQRGLFGGDNRGRSVDRDEGRKRRRRSKSPFVHDDPEKETSALEHLLTRFFAIFDMAGAVQRTAEHLGIPRSQVVREGGSEHQDRSSSDARCHAAHVMRIQITDRANAQLTGSNAALNEHLITQIGYTELVEKWANMWGGIGQNIDELQALLLKLLEVVDFSQGPPRMMSNYSLEYLQNTVASLNKLLLRIDPNATPVTLPDQGFWASLFTNNEITADTIIEICKESFVIVLNKWLNAKHKHFMNTDSNKKVLKQMLTVVKNSNTSNLLQLGRDAYKKIAQLLSAKPKCGSDKTDKDNDKDNDKGGVSSNGNKTSGVTIWGSVKETVKTEAASCNVEPSSFLTTALWILLGIAITVAIGFAIYMAAPVIIKFVSKPAVVYSFTKIIEVTTVVAG</sequence>
<evidence type="ECO:0000313" key="3">
    <source>
        <dbReference type="EnsemblMetazoa" id="AALFPA23_017827.P26103"/>
    </source>
</evidence>
<keyword evidence="4" id="KW-1185">Reference proteome</keyword>
<feature type="transmembrane region" description="Helical" evidence="2">
    <location>
        <begin position="585"/>
        <end position="606"/>
    </location>
</feature>
<reference evidence="4" key="1">
    <citation type="journal article" date="2015" name="Proc. Natl. Acad. Sci. U.S.A.">
        <title>Genome sequence of the Asian Tiger mosquito, Aedes albopictus, reveals insights into its biology, genetics, and evolution.</title>
        <authorList>
            <person name="Chen X.G."/>
            <person name="Jiang X."/>
            <person name="Gu J."/>
            <person name="Xu M."/>
            <person name="Wu Y."/>
            <person name="Deng Y."/>
            <person name="Zhang C."/>
            <person name="Bonizzoni M."/>
            <person name="Dermauw W."/>
            <person name="Vontas J."/>
            <person name="Armbruster P."/>
            <person name="Huang X."/>
            <person name="Yang Y."/>
            <person name="Zhang H."/>
            <person name="He W."/>
            <person name="Peng H."/>
            <person name="Liu Y."/>
            <person name="Wu K."/>
            <person name="Chen J."/>
            <person name="Lirakis M."/>
            <person name="Topalis P."/>
            <person name="Van Leeuwen T."/>
            <person name="Hall A.B."/>
            <person name="Jiang X."/>
            <person name="Thorpe C."/>
            <person name="Mueller R.L."/>
            <person name="Sun C."/>
            <person name="Waterhouse R.M."/>
            <person name="Yan G."/>
            <person name="Tu Z.J."/>
            <person name="Fang X."/>
            <person name="James A.A."/>
        </authorList>
    </citation>
    <scope>NUCLEOTIDE SEQUENCE [LARGE SCALE GENOMIC DNA]</scope>
    <source>
        <strain evidence="4">Foshan</strain>
    </source>
</reference>
<evidence type="ECO:0000313" key="4">
    <source>
        <dbReference type="Proteomes" id="UP000069940"/>
    </source>
</evidence>
<feature type="region of interest" description="Disordered" evidence="1">
    <location>
        <begin position="243"/>
        <end position="278"/>
    </location>
</feature>
<evidence type="ECO:0000256" key="2">
    <source>
        <dbReference type="SAM" id="Phobius"/>
    </source>
</evidence>
<organism evidence="3 4">
    <name type="scientific">Aedes albopictus</name>
    <name type="common">Asian tiger mosquito</name>
    <name type="synonym">Stegomyia albopicta</name>
    <dbReference type="NCBI Taxonomy" id="7160"/>
    <lineage>
        <taxon>Eukaryota</taxon>
        <taxon>Metazoa</taxon>
        <taxon>Ecdysozoa</taxon>
        <taxon>Arthropoda</taxon>
        <taxon>Hexapoda</taxon>
        <taxon>Insecta</taxon>
        <taxon>Pterygota</taxon>
        <taxon>Neoptera</taxon>
        <taxon>Endopterygota</taxon>
        <taxon>Diptera</taxon>
        <taxon>Nematocera</taxon>
        <taxon>Culicoidea</taxon>
        <taxon>Culicidae</taxon>
        <taxon>Culicinae</taxon>
        <taxon>Aedini</taxon>
        <taxon>Aedes</taxon>
        <taxon>Stegomyia</taxon>
    </lineage>
</organism>
<dbReference type="EnsemblMetazoa" id="AALFPA23_017827.R26103">
    <property type="protein sequence ID" value="AALFPA23_017827.P26103"/>
    <property type="gene ID" value="AALFPA23_017827"/>
</dbReference>
<keyword evidence="2" id="KW-0472">Membrane</keyword>
<feature type="compositionally biased region" description="Basic and acidic residues" evidence="1">
    <location>
        <begin position="529"/>
        <end position="544"/>
    </location>
</feature>
<evidence type="ECO:0008006" key="5">
    <source>
        <dbReference type="Google" id="ProtNLM"/>
    </source>
</evidence>
<protein>
    <recommendedName>
        <fullName evidence="5">OTU domain-containing protein</fullName>
    </recommendedName>
</protein>
<evidence type="ECO:0000256" key="1">
    <source>
        <dbReference type="SAM" id="MobiDB-lite"/>
    </source>
</evidence>
<keyword evidence="2" id="KW-1133">Transmembrane helix</keyword>
<name>A0ABM1ZF08_AEDAL</name>
<feature type="compositionally biased region" description="Basic and acidic residues" evidence="1">
    <location>
        <begin position="250"/>
        <end position="261"/>
    </location>
</feature>
<dbReference type="Proteomes" id="UP000069940">
    <property type="component" value="Unassembled WGS sequence"/>
</dbReference>
<feature type="region of interest" description="Disordered" evidence="1">
    <location>
        <begin position="527"/>
        <end position="553"/>
    </location>
</feature>
<accession>A0ABM1ZF08</accession>
<dbReference type="GeneID" id="109406853"/>